<comment type="caution">
    <text evidence="3">The sequence shown here is derived from an EMBL/GenBank/DDBJ whole genome shotgun (WGS) entry which is preliminary data.</text>
</comment>
<dbReference type="SUPFAM" id="SSF81383">
    <property type="entry name" value="F-box domain"/>
    <property type="match status" value="1"/>
</dbReference>
<keyword evidence="4" id="KW-1185">Reference proteome</keyword>
<dbReference type="EMBL" id="JAYKXP010000061">
    <property type="protein sequence ID" value="KAK7033609.1"/>
    <property type="molecule type" value="Genomic_DNA"/>
</dbReference>
<protein>
    <recommendedName>
        <fullName evidence="2">F-box domain-containing protein</fullName>
    </recommendedName>
</protein>
<dbReference type="InterPro" id="IPR001810">
    <property type="entry name" value="F-box_dom"/>
</dbReference>
<sequence>MTSHSTLFTEDSAGPSFHSTAHLQSPLDSPELLDQIFDHLDRPDWHRLSFVSHFFRNVARRRIMNMLIIRRPSIQVCRDYITTLVHFRTTALIRHVDIDVTVSMWEIAYHLLAACSPDITLSLAIRATTHTAPWESLATDFVPELRSILPNITTLVLKPVDPAVQFALLEGYSAKLVQLTLHSSITQSASWEGISFPSLEDVELIEDYAVDAVPESLPLLFAKYAQAPRLTNASLIGVTEMNVFAVRAFLSIFGRKLETVKVVGSIAMYGDESASLPPLPNVHTAHFEMVLVPDFLSNGHDAILRLPSVKTIVLQCDWVTMETDLAEEVEWTNLKRSLEGLLPLSPRPTLICGYRAVTPVFTDAYRRLFIDRMRRGTGGWNISSTFTIGQELCSPLYQTTFDEVAIV</sequence>
<accession>A0AAW0C5H3</accession>
<evidence type="ECO:0000313" key="3">
    <source>
        <dbReference type="EMBL" id="KAK7033609.1"/>
    </source>
</evidence>
<reference evidence="3 4" key="1">
    <citation type="submission" date="2024-01" db="EMBL/GenBank/DDBJ databases">
        <title>A draft genome for a cacao thread blight-causing isolate of Paramarasmius palmivorus.</title>
        <authorList>
            <person name="Baruah I.K."/>
            <person name="Bukari Y."/>
            <person name="Amoako-Attah I."/>
            <person name="Meinhardt L.W."/>
            <person name="Bailey B.A."/>
            <person name="Cohen S.P."/>
        </authorList>
    </citation>
    <scope>NUCLEOTIDE SEQUENCE [LARGE SCALE GENOMIC DNA]</scope>
    <source>
        <strain evidence="3 4">GH-12</strain>
    </source>
</reference>
<feature type="domain" description="F-box" evidence="2">
    <location>
        <begin position="30"/>
        <end position="61"/>
    </location>
</feature>
<dbReference type="AlphaFoldDB" id="A0AAW0C5H3"/>
<evidence type="ECO:0000259" key="2">
    <source>
        <dbReference type="Pfam" id="PF00646"/>
    </source>
</evidence>
<dbReference type="CDD" id="cd09917">
    <property type="entry name" value="F-box_SF"/>
    <property type="match status" value="1"/>
</dbReference>
<evidence type="ECO:0000256" key="1">
    <source>
        <dbReference type="SAM" id="MobiDB-lite"/>
    </source>
</evidence>
<evidence type="ECO:0000313" key="4">
    <source>
        <dbReference type="Proteomes" id="UP001383192"/>
    </source>
</evidence>
<organism evidence="3 4">
    <name type="scientific">Paramarasmius palmivorus</name>
    <dbReference type="NCBI Taxonomy" id="297713"/>
    <lineage>
        <taxon>Eukaryota</taxon>
        <taxon>Fungi</taxon>
        <taxon>Dikarya</taxon>
        <taxon>Basidiomycota</taxon>
        <taxon>Agaricomycotina</taxon>
        <taxon>Agaricomycetes</taxon>
        <taxon>Agaricomycetidae</taxon>
        <taxon>Agaricales</taxon>
        <taxon>Marasmiineae</taxon>
        <taxon>Marasmiaceae</taxon>
        <taxon>Paramarasmius</taxon>
    </lineage>
</organism>
<gene>
    <name evidence="3" type="ORF">VNI00_012846</name>
</gene>
<dbReference type="InterPro" id="IPR036047">
    <property type="entry name" value="F-box-like_dom_sf"/>
</dbReference>
<dbReference type="Proteomes" id="UP001383192">
    <property type="component" value="Unassembled WGS sequence"/>
</dbReference>
<name>A0AAW0C5H3_9AGAR</name>
<dbReference type="Pfam" id="PF00646">
    <property type="entry name" value="F-box"/>
    <property type="match status" value="1"/>
</dbReference>
<proteinExistence type="predicted"/>
<feature type="region of interest" description="Disordered" evidence="1">
    <location>
        <begin position="1"/>
        <end position="23"/>
    </location>
</feature>